<reference evidence="2 3" key="1">
    <citation type="submission" date="2021-02" db="EMBL/GenBank/DDBJ databases">
        <title>Genome assembly of Pseudopithomyces chartarum.</title>
        <authorList>
            <person name="Jauregui R."/>
            <person name="Singh J."/>
            <person name="Voisey C."/>
        </authorList>
    </citation>
    <scope>NUCLEOTIDE SEQUENCE [LARGE SCALE GENOMIC DNA]</scope>
    <source>
        <strain evidence="2 3">AGR01</strain>
    </source>
</reference>
<organism evidence="2 3">
    <name type="scientific">Pseudopithomyces chartarum</name>
    <dbReference type="NCBI Taxonomy" id="1892770"/>
    <lineage>
        <taxon>Eukaryota</taxon>
        <taxon>Fungi</taxon>
        <taxon>Dikarya</taxon>
        <taxon>Ascomycota</taxon>
        <taxon>Pezizomycotina</taxon>
        <taxon>Dothideomycetes</taxon>
        <taxon>Pleosporomycetidae</taxon>
        <taxon>Pleosporales</taxon>
        <taxon>Massarineae</taxon>
        <taxon>Didymosphaeriaceae</taxon>
        <taxon>Pseudopithomyces</taxon>
    </lineage>
</organism>
<proteinExistence type="predicted"/>
<dbReference type="EMBL" id="WVTA01000001">
    <property type="protein sequence ID" value="KAK3217449.1"/>
    <property type="molecule type" value="Genomic_DNA"/>
</dbReference>
<sequence>MFVIQYILAALLGLMAWSTVAAPTPGDGRDTGLNTITSPTVDIINDAIPKFVPGENRSAVITPDGQIVDNSLQQDSEAGQSDAELVVFMGTKRQHVGYTVTQNLPEILRSILRLKCTNDKPIPGPVCDRGELDISGIAYNVGNEAYVGVQVESDWIPKPADEKANSKVFLDLFIEQIVETFKAAINCEKNRYQLGSGMKCREFANSADFYQVGIHGREDFPHLRVKIWFNGKTDEGQFDCLGSQSGVWNTLTNEKIQQYASAGKYNVRASVRCSDGKSLVPGYPTGTCKYEPAVKPMDLTCKLQPNCVYH</sequence>
<dbReference type="AlphaFoldDB" id="A0AAN6RNC9"/>
<comment type="caution">
    <text evidence="2">The sequence shown here is derived from an EMBL/GenBank/DDBJ whole genome shotgun (WGS) entry which is preliminary data.</text>
</comment>
<dbReference type="Proteomes" id="UP001280581">
    <property type="component" value="Unassembled WGS sequence"/>
</dbReference>
<name>A0AAN6RNC9_9PLEO</name>
<evidence type="ECO:0000256" key="1">
    <source>
        <dbReference type="SAM" id="SignalP"/>
    </source>
</evidence>
<keyword evidence="1" id="KW-0732">Signal</keyword>
<feature type="chain" id="PRO_5042826067" evidence="1">
    <location>
        <begin position="22"/>
        <end position="310"/>
    </location>
</feature>
<evidence type="ECO:0000313" key="2">
    <source>
        <dbReference type="EMBL" id="KAK3217449.1"/>
    </source>
</evidence>
<protein>
    <submittedName>
        <fullName evidence="2">Uncharacterized protein</fullName>
    </submittedName>
</protein>
<keyword evidence="3" id="KW-1185">Reference proteome</keyword>
<feature type="signal peptide" evidence="1">
    <location>
        <begin position="1"/>
        <end position="21"/>
    </location>
</feature>
<accession>A0AAN6RNC9</accession>
<gene>
    <name evidence="2" type="ORF">GRF29_1g3138024</name>
</gene>
<evidence type="ECO:0000313" key="3">
    <source>
        <dbReference type="Proteomes" id="UP001280581"/>
    </source>
</evidence>